<name>A0A5B2VIF6_9BACT</name>
<gene>
    <name evidence="2" type="ORF">F0L74_19500</name>
</gene>
<dbReference type="EMBL" id="VUOC01000004">
    <property type="protein sequence ID" value="KAA2238418.1"/>
    <property type="molecule type" value="Genomic_DNA"/>
</dbReference>
<feature type="transmembrane region" description="Helical" evidence="1">
    <location>
        <begin position="65"/>
        <end position="84"/>
    </location>
</feature>
<evidence type="ECO:0000313" key="2">
    <source>
        <dbReference type="EMBL" id="KAA2238418.1"/>
    </source>
</evidence>
<accession>A0A5B2VIF6</accession>
<keyword evidence="1" id="KW-0812">Transmembrane</keyword>
<keyword evidence="1" id="KW-0472">Membrane</keyword>
<evidence type="ECO:0000256" key="1">
    <source>
        <dbReference type="SAM" id="Phobius"/>
    </source>
</evidence>
<reference evidence="2 3" key="1">
    <citation type="submission" date="2019-09" db="EMBL/GenBank/DDBJ databases">
        <title>Chitinophaga ginsengihumi sp. nov., isolated from soil of ginseng rhizosphere.</title>
        <authorList>
            <person name="Lee J."/>
        </authorList>
    </citation>
    <scope>NUCLEOTIDE SEQUENCE [LARGE SCALE GENOMIC DNA]</scope>
    <source>
        <strain evidence="2 3">BN140078</strain>
    </source>
</reference>
<dbReference type="Proteomes" id="UP000324611">
    <property type="component" value="Unassembled WGS sequence"/>
</dbReference>
<organism evidence="2 3">
    <name type="scientific">Chitinophaga agrisoli</name>
    <dbReference type="NCBI Taxonomy" id="2607653"/>
    <lineage>
        <taxon>Bacteria</taxon>
        <taxon>Pseudomonadati</taxon>
        <taxon>Bacteroidota</taxon>
        <taxon>Chitinophagia</taxon>
        <taxon>Chitinophagales</taxon>
        <taxon>Chitinophagaceae</taxon>
        <taxon>Chitinophaga</taxon>
    </lineage>
</organism>
<proteinExistence type="predicted"/>
<protein>
    <submittedName>
        <fullName evidence="2">Uncharacterized protein</fullName>
    </submittedName>
</protein>
<reference evidence="2 3" key="2">
    <citation type="submission" date="2019-09" db="EMBL/GenBank/DDBJ databases">
        <authorList>
            <person name="Jin C."/>
        </authorList>
    </citation>
    <scope>NUCLEOTIDE SEQUENCE [LARGE SCALE GENOMIC DNA]</scope>
    <source>
        <strain evidence="2 3">BN140078</strain>
    </source>
</reference>
<dbReference type="AlphaFoldDB" id="A0A5B2VIF6"/>
<dbReference type="RefSeq" id="WP_149839600.1">
    <property type="nucleotide sequence ID" value="NZ_VUOC01000004.1"/>
</dbReference>
<keyword evidence="1" id="KW-1133">Transmembrane helix</keyword>
<keyword evidence="3" id="KW-1185">Reference proteome</keyword>
<evidence type="ECO:0000313" key="3">
    <source>
        <dbReference type="Proteomes" id="UP000324611"/>
    </source>
</evidence>
<sequence>MAKDFKVVSCPNCGSAHKTALKPDYFRCENCQTTCFPDSDEVRIHVYGHHQSASGTLDVKEGRRVAIAIFIVILGLMGVGYWLATAG</sequence>
<comment type="caution">
    <text evidence="2">The sequence shown here is derived from an EMBL/GenBank/DDBJ whole genome shotgun (WGS) entry which is preliminary data.</text>
</comment>